<proteinExistence type="predicted"/>
<dbReference type="EMBL" id="NVUU01000126">
    <property type="protein sequence ID" value="PCI91765.1"/>
    <property type="molecule type" value="Genomic_DNA"/>
</dbReference>
<protein>
    <submittedName>
        <fullName evidence="1">Uncharacterized protein</fullName>
    </submittedName>
</protein>
<sequence>MSTSASANARNKLVNSIRRTFFSFKTPDNPKIILHVWDEATRVEAIFRYSVSCRKDNFTDVTWANNVADETDGRSYHCANCLTELTQYVKGFTYEQKPSRAFVLRAVSDARSAPVADDFFGFNI</sequence>
<dbReference type="Proteomes" id="UP000217838">
    <property type="component" value="Unassembled WGS sequence"/>
</dbReference>
<accession>A0A2A4YBT6</accession>
<comment type="caution">
    <text evidence="1">The sequence shown here is derived from an EMBL/GenBank/DDBJ whole genome shotgun (WGS) entry which is preliminary data.</text>
</comment>
<organism evidence="1 2">
    <name type="scientific">Aerophobetes bacterium</name>
    <dbReference type="NCBI Taxonomy" id="2030807"/>
    <lineage>
        <taxon>Bacteria</taxon>
        <taxon>Candidatus Aerophobota</taxon>
    </lineage>
</organism>
<gene>
    <name evidence="1" type="ORF">COB11_08175</name>
</gene>
<name>A0A2A4YBT6_UNCAE</name>
<evidence type="ECO:0000313" key="1">
    <source>
        <dbReference type="EMBL" id="PCI91765.1"/>
    </source>
</evidence>
<reference evidence="2" key="1">
    <citation type="submission" date="2017-08" db="EMBL/GenBank/DDBJ databases">
        <title>A dynamic microbial community with high functional redundancy inhabits the cold, oxic subseafloor aquifer.</title>
        <authorList>
            <person name="Tully B.J."/>
            <person name="Wheat C.G."/>
            <person name="Glazer B.T."/>
            <person name="Huber J.A."/>
        </authorList>
    </citation>
    <scope>NUCLEOTIDE SEQUENCE [LARGE SCALE GENOMIC DNA]</scope>
</reference>
<dbReference type="AlphaFoldDB" id="A0A2A4YBT6"/>
<evidence type="ECO:0000313" key="2">
    <source>
        <dbReference type="Proteomes" id="UP000217838"/>
    </source>
</evidence>